<protein>
    <submittedName>
        <fullName evidence="6">Protein phosphatase 2C</fullName>
    </submittedName>
</protein>
<dbReference type="SUPFAM" id="SSF81606">
    <property type="entry name" value="PP2C-like"/>
    <property type="match status" value="1"/>
</dbReference>
<keyword evidence="3 4" id="KW-0904">Protein phosphatase</keyword>
<evidence type="ECO:0000256" key="3">
    <source>
        <dbReference type="ARBA" id="ARBA00022912"/>
    </source>
</evidence>
<dbReference type="GO" id="GO:0004722">
    <property type="term" value="F:protein serine/threonine phosphatase activity"/>
    <property type="evidence" value="ECO:0007669"/>
    <property type="project" value="InterPro"/>
</dbReference>
<evidence type="ECO:0000256" key="1">
    <source>
        <dbReference type="ARBA" id="ARBA00022723"/>
    </source>
</evidence>
<dbReference type="PROSITE" id="PS01032">
    <property type="entry name" value="PPM_1"/>
    <property type="match status" value="1"/>
</dbReference>
<dbReference type="InterPro" id="IPR001932">
    <property type="entry name" value="PPM-type_phosphatase-like_dom"/>
</dbReference>
<feature type="domain" description="PPM-type phosphatase" evidence="5">
    <location>
        <begin position="61"/>
        <end position="404"/>
    </location>
</feature>
<dbReference type="PROSITE" id="PS51746">
    <property type="entry name" value="PPM_2"/>
    <property type="match status" value="1"/>
</dbReference>
<comment type="similarity">
    <text evidence="4">Belongs to the PP2C family.</text>
</comment>
<dbReference type="AlphaFoldDB" id="A0AAW2ZFP3"/>
<dbReference type="InterPro" id="IPR015655">
    <property type="entry name" value="PP2C"/>
</dbReference>
<dbReference type="GO" id="GO:0046872">
    <property type="term" value="F:metal ion binding"/>
    <property type="evidence" value="ECO:0007669"/>
    <property type="project" value="UniProtKB-KW"/>
</dbReference>
<dbReference type="Pfam" id="PF00481">
    <property type="entry name" value="PP2C"/>
    <property type="match status" value="2"/>
</dbReference>
<dbReference type="InterPro" id="IPR000222">
    <property type="entry name" value="PP2C_BS"/>
</dbReference>
<evidence type="ECO:0000256" key="2">
    <source>
        <dbReference type="ARBA" id="ARBA00022801"/>
    </source>
</evidence>
<dbReference type="SMART" id="SM00332">
    <property type="entry name" value="PP2Cc"/>
    <property type="match status" value="1"/>
</dbReference>
<name>A0AAW2ZFP3_9EUKA</name>
<proteinExistence type="inferred from homology"/>
<dbReference type="EMBL" id="JAOPGA020001453">
    <property type="protein sequence ID" value="KAL0488606.1"/>
    <property type="molecule type" value="Genomic_DNA"/>
</dbReference>
<dbReference type="Proteomes" id="UP001431209">
    <property type="component" value="Unassembled WGS sequence"/>
</dbReference>
<accession>A0AAW2ZFP3</accession>
<evidence type="ECO:0000259" key="5">
    <source>
        <dbReference type="PROSITE" id="PS51746"/>
    </source>
</evidence>
<evidence type="ECO:0000313" key="6">
    <source>
        <dbReference type="EMBL" id="KAL0488606.1"/>
    </source>
</evidence>
<evidence type="ECO:0000313" key="7">
    <source>
        <dbReference type="Proteomes" id="UP001431209"/>
    </source>
</evidence>
<organism evidence="6 7">
    <name type="scientific">Acrasis kona</name>
    <dbReference type="NCBI Taxonomy" id="1008807"/>
    <lineage>
        <taxon>Eukaryota</taxon>
        <taxon>Discoba</taxon>
        <taxon>Heterolobosea</taxon>
        <taxon>Tetramitia</taxon>
        <taxon>Eutetramitia</taxon>
        <taxon>Acrasidae</taxon>
        <taxon>Acrasis</taxon>
    </lineage>
</organism>
<keyword evidence="7" id="KW-1185">Reference proteome</keyword>
<dbReference type="CDD" id="cd00143">
    <property type="entry name" value="PP2Cc"/>
    <property type="match status" value="1"/>
</dbReference>
<dbReference type="InterPro" id="IPR036457">
    <property type="entry name" value="PPM-type-like_dom_sf"/>
</dbReference>
<keyword evidence="2 4" id="KW-0378">Hydrolase</keyword>
<sequence length="405" mass="45788">MSDTIDQEEYEQRLVKLAQRRRNVQVVDKKREHMNNKFAQDNVHTADAEEDPSKLQNSWLYTGFSETIGRRRTMEDAHVIETQYRRLADQAVDETVKDQVFIAIYDGHGGKDAAEYVGKQLHLTFQEKLCALEKYMKLRDVLESEQNENTLKQLSEVAETLIPSLCKLLLTEHNRNVSINKNKQESVAQILDQDGHSIEKPKTPKEVELKERSIEPIEIHSMSVEHIIPLLLRETFLVVNDKITQQNIRSGCTASVLYFDGKGLAYSANVGDSRIVCVQSDQTTFKRMTIDHRPEDPDEERRVKDAGGFVANRRVNAVLAVSRALGDSDLHPYVSSDPYTCTVGVKPGQCFIVACDGLWDVASDEAVINLIRDETDAQKASTCLKEHAYQVGSTDNISVIIVKVK</sequence>
<gene>
    <name evidence="6" type="ORF">AKO1_015698</name>
</gene>
<dbReference type="Gene3D" id="3.60.40.10">
    <property type="entry name" value="PPM-type phosphatase domain"/>
    <property type="match status" value="1"/>
</dbReference>
<evidence type="ECO:0000256" key="4">
    <source>
        <dbReference type="RuleBase" id="RU003465"/>
    </source>
</evidence>
<comment type="caution">
    <text evidence="6">The sequence shown here is derived from an EMBL/GenBank/DDBJ whole genome shotgun (WGS) entry which is preliminary data.</text>
</comment>
<reference evidence="6 7" key="1">
    <citation type="submission" date="2024-03" db="EMBL/GenBank/DDBJ databases">
        <title>The Acrasis kona genome and developmental transcriptomes reveal deep origins of eukaryotic multicellular pathways.</title>
        <authorList>
            <person name="Sheikh S."/>
            <person name="Fu C.-J."/>
            <person name="Brown M.W."/>
            <person name="Baldauf S.L."/>
        </authorList>
    </citation>
    <scope>NUCLEOTIDE SEQUENCE [LARGE SCALE GENOMIC DNA]</scope>
    <source>
        <strain evidence="6 7">ATCC MYA-3509</strain>
    </source>
</reference>
<dbReference type="PANTHER" id="PTHR47992">
    <property type="entry name" value="PROTEIN PHOSPHATASE"/>
    <property type="match status" value="1"/>
</dbReference>
<keyword evidence="1" id="KW-0479">Metal-binding</keyword>